<dbReference type="GO" id="GO:0003677">
    <property type="term" value="F:DNA binding"/>
    <property type="evidence" value="ECO:0007669"/>
    <property type="project" value="InterPro"/>
</dbReference>
<feature type="region of interest" description="Disordered" evidence="3">
    <location>
        <begin position="103"/>
        <end position="122"/>
    </location>
</feature>
<evidence type="ECO:0000313" key="4">
    <source>
        <dbReference type="EMBL" id="KAG6399899.1"/>
    </source>
</evidence>
<organism evidence="4">
    <name type="scientific">Salvia splendens</name>
    <name type="common">Scarlet sage</name>
    <dbReference type="NCBI Taxonomy" id="180675"/>
    <lineage>
        <taxon>Eukaryota</taxon>
        <taxon>Viridiplantae</taxon>
        <taxon>Streptophyta</taxon>
        <taxon>Embryophyta</taxon>
        <taxon>Tracheophyta</taxon>
        <taxon>Spermatophyta</taxon>
        <taxon>Magnoliopsida</taxon>
        <taxon>eudicotyledons</taxon>
        <taxon>Gunneridae</taxon>
        <taxon>Pentapetalae</taxon>
        <taxon>asterids</taxon>
        <taxon>lamiids</taxon>
        <taxon>Lamiales</taxon>
        <taxon>Lamiaceae</taxon>
        <taxon>Nepetoideae</taxon>
        <taxon>Mentheae</taxon>
        <taxon>Salviinae</taxon>
        <taxon>Salvia</taxon>
        <taxon>Salvia subgen. Calosphace</taxon>
        <taxon>core Calosphace</taxon>
    </lineage>
</organism>
<evidence type="ECO:0000313" key="5">
    <source>
        <dbReference type="Proteomes" id="UP000298416"/>
    </source>
</evidence>
<dbReference type="Proteomes" id="UP000298416">
    <property type="component" value="Unassembled WGS sequence"/>
</dbReference>
<protein>
    <recommendedName>
        <fullName evidence="6">Methyl-CpG-binding domain protein 4</fullName>
    </recommendedName>
</protein>
<dbReference type="SUPFAM" id="SSF48150">
    <property type="entry name" value="DNA-glycosylase"/>
    <property type="match status" value="1"/>
</dbReference>
<dbReference type="GO" id="GO:0005634">
    <property type="term" value="C:nucleus"/>
    <property type="evidence" value="ECO:0007669"/>
    <property type="project" value="UniProtKB-SubCell"/>
</dbReference>
<evidence type="ECO:0000256" key="1">
    <source>
        <dbReference type="ARBA" id="ARBA00004123"/>
    </source>
</evidence>
<evidence type="ECO:0008006" key="6">
    <source>
        <dbReference type="Google" id="ProtNLM"/>
    </source>
</evidence>
<evidence type="ECO:0000256" key="2">
    <source>
        <dbReference type="ARBA" id="ARBA00023242"/>
    </source>
</evidence>
<sequence length="265" mass="30285">MKLSYFKDKEQVLGDQLEDSGGAVKCSFDRVYQSQSVPLRKGARIVSPYFEKQSKSVPRRIGARVVSPYFAKKFLVSPCPFHLALAAQKARKRLQRKALTAAQKRDEAYERKTPENTWTPPRSPFHLMQEDHVFDPWRVLVICMLLNLTTGVQARRVLPDLFQICPDAKTAMTANVDYVADLIHSLGLQKKRAVMIQRLSAQYVTESWTHVTQLIGVGKYAADAYAIFCNGKWERVKPVDHMLVKYWEFLRKLYANPVPQAAPTV</sequence>
<reference evidence="4" key="1">
    <citation type="submission" date="2018-01" db="EMBL/GenBank/DDBJ databases">
        <authorList>
            <person name="Mao J.F."/>
        </authorList>
    </citation>
    <scope>NUCLEOTIDE SEQUENCE</scope>
    <source>
        <strain evidence="4">Huo1</strain>
        <tissue evidence="4">Leaf</tissue>
    </source>
</reference>
<comment type="subcellular location">
    <subcellularLocation>
        <location evidence="1">Nucleus</location>
    </subcellularLocation>
</comment>
<dbReference type="PANTHER" id="PTHR15074">
    <property type="entry name" value="METHYL-CPG-BINDING PROTEIN"/>
    <property type="match status" value="1"/>
</dbReference>
<dbReference type="AlphaFoldDB" id="A0A8X8ZDD6"/>
<keyword evidence="5" id="KW-1185">Reference proteome</keyword>
<evidence type="ECO:0000256" key="3">
    <source>
        <dbReference type="SAM" id="MobiDB-lite"/>
    </source>
</evidence>
<dbReference type="GO" id="GO:0003824">
    <property type="term" value="F:catalytic activity"/>
    <property type="evidence" value="ECO:0007669"/>
    <property type="project" value="InterPro"/>
</dbReference>
<dbReference type="Gene3D" id="1.10.340.30">
    <property type="entry name" value="Hypothetical protein, domain 2"/>
    <property type="match status" value="1"/>
</dbReference>
<dbReference type="FunFam" id="1.10.340.30:FF:000007">
    <property type="entry name" value="Methyl-CpG-binding domain protein 4"/>
    <property type="match status" value="1"/>
</dbReference>
<dbReference type="GO" id="GO:0006281">
    <property type="term" value="P:DNA repair"/>
    <property type="evidence" value="ECO:0007669"/>
    <property type="project" value="InterPro"/>
</dbReference>
<gene>
    <name evidence="4" type="ORF">SASPL_141384</name>
</gene>
<comment type="caution">
    <text evidence="4">The sequence shown here is derived from an EMBL/GenBank/DDBJ whole genome shotgun (WGS) entry which is preliminary data.</text>
</comment>
<accession>A0A8X8ZDD6</accession>
<proteinExistence type="predicted"/>
<dbReference type="InterPro" id="IPR045138">
    <property type="entry name" value="MeCP2/MBD4"/>
</dbReference>
<dbReference type="PANTHER" id="PTHR15074:SF0">
    <property type="entry name" value="METHYL-CPG-BINDING DOMAIN PROTEIN 4-LIKE PROTEIN"/>
    <property type="match status" value="1"/>
</dbReference>
<dbReference type="EMBL" id="PNBA02000015">
    <property type="protein sequence ID" value="KAG6399899.1"/>
    <property type="molecule type" value="Genomic_DNA"/>
</dbReference>
<feature type="compositionally biased region" description="Basic and acidic residues" evidence="3">
    <location>
        <begin position="103"/>
        <end position="114"/>
    </location>
</feature>
<name>A0A8X8ZDD6_SALSN</name>
<dbReference type="InterPro" id="IPR011257">
    <property type="entry name" value="DNA_glycosylase"/>
</dbReference>
<reference evidence="4" key="2">
    <citation type="submission" date="2020-08" db="EMBL/GenBank/DDBJ databases">
        <title>Plant Genome Project.</title>
        <authorList>
            <person name="Zhang R.-G."/>
        </authorList>
    </citation>
    <scope>NUCLEOTIDE SEQUENCE</scope>
    <source>
        <strain evidence="4">Huo1</strain>
        <tissue evidence="4">Leaf</tissue>
    </source>
</reference>
<keyword evidence="2" id="KW-0539">Nucleus</keyword>